<evidence type="ECO:0000313" key="1">
    <source>
        <dbReference type="EMBL" id="KAK3065129.1"/>
    </source>
</evidence>
<gene>
    <name evidence="1" type="ORF">LTS18_009114</name>
</gene>
<organism evidence="1 2">
    <name type="scientific">Coniosporium uncinatum</name>
    <dbReference type="NCBI Taxonomy" id="93489"/>
    <lineage>
        <taxon>Eukaryota</taxon>
        <taxon>Fungi</taxon>
        <taxon>Dikarya</taxon>
        <taxon>Ascomycota</taxon>
        <taxon>Pezizomycotina</taxon>
        <taxon>Dothideomycetes</taxon>
        <taxon>Dothideomycetes incertae sedis</taxon>
        <taxon>Coniosporium</taxon>
    </lineage>
</organism>
<reference evidence="1" key="1">
    <citation type="submission" date="2024-09" db="EMBL/GenBank/DDBJ databases">
        <title>Black Yeasts Isolated from many extreme environments.</title>
        <authorList>
            <person name="Coleine C."/>
            <person name="Stajich J.E."/>
            <person name="Selbmann L."/>
        </authorList>
    </citation>
    <scope>NUCLEOTIDE SEQUENCE</scope>
    <source>
        <strain evidence="1">CCFEE 5737</strain>
    </source>
</reference>
<keyword evidence="2" id="KW-1185">Reference proteome</keyword>
<protein>
    <submittedName>
        <fullName evidence="1">Uncharacterized protein</fullName>
    </submittedName>
</protein>
<dbReference type="Proteomes" id="UP001186974">
    <property type="component" value="Unassembled WGS sequence"/>
</dbReference>
<dbReference type="EMBL" id="JAWDJW010006358">
    <property type="protein sequence ID" value="KAK3065129.1"/>
    <property type="molecule type" value="Genomic_DNA"/>
</dbReference>
<sequence length="806" mass="91314">MSSLPRSEIIRSKPIGKGLNAFRDSFNSTCKDLGISSSVDALHQIGNEGSAHWLVTRLSLTFIGLKNLRCKNLPAARLLRSGTSRGTLFGDLSRLNTAVDSDDFDLERVFPLLSAVRNSESDEVTWNKVYAAVTESTPPPCPLPLYNQTPYWYTTSSIVDSFEHRKYMDDVLKEELGPLHVGVPGFYEAFFGEVEGLEAAGTAVFRECKEGDNPLYSDEGGWRDWPQSAKEKEGLRWLAERIELFLDFAKGHGPAPETRRRPLAQPHQPLQGSTAERKLDVGFVNDPKANETSKCHWSQILVPGELKSNPGLDTPSKAWLALGRYVREVLAAQDTRRFVLGFTLCGSILRLWEFDRVGGIASAPFDINKDGVRFVSAVLGYLWMNEEQLGFDPTILTSDGKRYIEITRNDQTERLVLDGLIKRAPCVVGRATTCWKAHREGDESKMPLVIKDSWQYPERAEEDELLREATEKGVVNVARYYHHETVRVGGKDDSIRDKVRKGLDITRAKNYKPEGSIMPPSTSRVQSATRRDPSTSIGSTGRKISSSPRVLEFSDQRRKQPCNTDRVHRRVIVRDYGKAIYNASSRIAMLAALEGCIEGYESLHRRAGMLQCDVSKGNLMMNEEGDNPSWQSFLIDLDLAIKEQREEPSGARGKTGMGAFMAIGVLYDDEKHSPRHDLESFFWVLFWICIHYNGPNEESRVVPRFEEWNYMDTTKLAELKKGTVADERDFLKTVGENFTVYYQPLILWVNRLRKVVFPGGGRRREEDKHLCSHMKEVLQKAREGSKVLGEETYLALHYFYHVRSRL</sequence>
<evidence type="ECO:0000313" key="2">
    <source>
        <dbReference type="Proteomes" id="UP001186974"/>
    </source>
</evidence>
<proteinExistence type="predicted"/>
<accession>A0ACC3DCA3</accession>
<name>A0ACC3DCA3_9PEZI</name>
<comment type="caution">
    <text evidence="1">The sequence shown here is derived from an EMBL/GenBank/DDBJ whole genome shotgun (WGS) entry which is preliminary data.</text>
</comment>